<dbReference type="SUPFAM" id="SSF55347">
    <property type="entry name" value="Glyceraldehyde-3-phosphate dehydrogenase-like, C-terminal domain"/>
    <property type="match status" value="1"/>
</dbReference>
<evidence type="ECO:0000256" key="1">
    <source>
        <dbReference type="ARBA" id="ARBA00010813"/>
    </source>
</evidence>
<name>A0A6G8Q0G4_9ACTN</name>
<dbReference type="EMBL" id="CP045121">
    <property type="protein sequence ID" value="QIN79918.1"/>
    <property type="molecule type" value="Genomic_DNA"/>
</dbReference>
<dbReference type="SUPFAM" id="SSF51735">
    <property type="entry name" value="NAD(P)-binding Rossmann-fold domains"/>
    <property type="match status" value="1"/>
</dbReference>
<dbReference type="GO" id="GO:0008654">
    <property type="term" value="P:phospholipid biosynthetic process"/>
    <property type="evidence" value="ECO:0007669"/>
    <property type="project" value="InterPro"/>
</dbReference>
<reference evidence="4 5" key="1">
    <citation type="submission" date="2019-10" db="EMBL/GenBank/DDBJ databases">
        <title>Rubrobacter sp nov SCSIO 52915 isolated from a deep-sea sediment in the South China Sea.</title>
        <authorList>
            <person name="Chen R.W."/>
        </authorList>
    </citation>
    <scope>NUCLEOTIDE SEQUENCE [LARGE SCALE GENOMIC DNA]</scope>
    <source>
        <strain evidence="4 5">SCSIO 52915</strain>
    </source>
</reference>
<dbReference type="InterPro" id="IPR036291">
    <property type="entry name" value="NAD(P)-bd_dom_sf"/>
</dbReference>
<dbReference type="Gene3D" id="3.30.360.10">
    <property type="entry name" value="Dihydrodipicolinate Reductase, domain 2"/>
    <property type="match status" value="1"/>
</dbReference>
<protein>
    <submittedName>
        <fullName evidence="4">Inositol-3-phosphate synthase</fullName>
    </submittedName>
</protein>
<sequence length="474" mass="51898">MPHDYIVLTPGPASGRRAVQRSFPLPRAAGRVPKGEKDDRGEADNGAERQAGRLDAGDGAVATTLVAGVEIMKKGLAEPVGSLSQMGTIRLGKRTEDRVPHIKDFVPLSPMDGLVFGGWDAFPDDAYDAAAHAGVLEKEHLNAVHDELRAVKPFPAVFDPAYVARLNATHKKEYGSLREAAEQVREDIRSFKSQHGLERAVMVNCASTEAYAQPQKAHFDLDEFEKALDRSDASISPAMVYAYAALKEGVPYANGAPSLAADIPALVDLADDAGVPVAGKDFKTGQTLMKTMVAPGLKARMLGMAGWYSTNILGNRDGEVLDDAQSLKSKEVSKLSVLEAILDPEKNPELYGDISHVVKINYYPPRGDAKEGWDNIDIFGWLNYPMQIKINFLARDSILAAPIVLDLALFMDLAQRAGQGGIQEWLSFFFKSPMTLPELYPEHDLFVQQMKLKNTLRAFMGEDLITHLGLDYYE</sequence>
<feature type="compositionally biased region" description="Basic and acidic residues" evidence="2">
    <location>
        <begin position="33"/>
        <end position="55"/>
    </location>
</feature>
<dbReference type="GO" id="GO:0004512">
    <property type="term" value="F:inositol-3-phosphate synthase activity"/>
    <property type="evidence" value="ECO:0007669"/>
    <property type="project" value="InterPro"/>
</dbReference>
<organism evidence="4 5">
    <name type="scientific">Rubrobacter marinus</name>
    <dbReference type="NCBI Taxonomy" id="2653852"/>
    <lineage>
        <taxon>Bacteria</taxon>
        <taxon>Bacillati</taxon>
        <taxon>Actinomycetota</taxon>
        <taxon>Rubrobacteria</taxon>
        <taxon>Rubrobacterales</taxon>
        <taxon>Rubrobacteraceae</taxon>
        <taxon>Rubrobacter</taxon>
    </lineage>
</organism>
<dbReference type="Proteomes" id="UP000502706">
    <property type="component" value="Chromosome"/>
</dbReference>
<dbReference type="AlphaFoldDB" id="A0A6G8Q0G4"/>
<evidence type="ECO:0000259" key="3">
    <source>
        <dbReference type="Pfam" id="PF01658"/>
    </source>
</evidence>
<accession>A0A6G8Q0G4</accession>
<dbReference type="Gene3D" id="3.40.50.720">
    <property type="entry name" value="NAD(P)-binding Rossmann-like Domain"/>
    <property type="match status" value="1"/>
</dbReference>
<comment type="similarity">
    <text evidence="1">Belongs to the myo-inositol 1-phosphate synthase family.</text>
</comment>
<dbReference type="InterPro" id="IPR013021">
    <property type="entry name" value="Myo-inos-1-P_Synthase_GAPDH"/>
</dbReference>
<feature type="domain" description="Myo-inositol-1-phosphate synthase GAPDH-like" evidence="3">
    <location>
        <begin position="285"/>
        <end position="397"/>
    </location>
</feature>
<dbReference type="KEGG" id="rmar:GBA65_16855"/>
<feature type="region of interest" description="Disordered" evidence="2">
    <location>
        <begin position="1"/>
        <end position="55"/>
    </location>
</feature>
<dbReference type="Pfam" id="PF07994">
    <property type="entry name" value="NAD_binding_5"/>
    <property type="match status" value="1"/>
</dbReference>
<keyword evidence="5" id="KW-1185">Reference proteome</keyword>
<dbReference type="GO" id="GO:0006021">
    <property type="term" value="P:inositol biosynthetic process"/>
    <property type="evidence" value="ECO:0007669"/>
    <property type="project" value="InterPro"/>
</dbReference>
<evidence type="ECO:0000256" key="2">
    <source>
        <dbReference type="SAM" id="MobiDB-lite"/>
    </source>
</evidence>
<proteinExistence type="inferred from homology"/>
<dbReference type="PANTHER" id="PTHR11510">
    <property type="entry name" value="MYO-INOSITOL-1 PHOSPHATE SYNTHASE"/>
    <property type="match status" value="1"/>
</dbReference>
<dbReference type="PIRSF" id="PIRSF015578">
    <property type="entry name" value="Myoinos-ppht_syn"/>
    <property type="match status" value="1"/>
</dbReference>
<gene>
    <name evidence="4" type="ORF">GBA65_16855</name>
</gene>
<evidence type="ECO:0000313" key="4">
    <source>
        <dbReference type="EMBL" id="QIN79918.1"/>
    </source>
</evidence>
<dbReference type="Pfam" id="PF01658">
    <property type="entry name" value="Inos-1-P_synth"/>
    <property type="match status" value="1"/>
</dbReference>
<dbReference type="InterPro" id="IPR002587">
    <property type="entry name" value="Myo-inos-1-P_Synthase"/>
</dbReference>
<evidence type="ECO:0000313" key="5">
    <source>
        <dbReference type="Proteomes" id="UP000502706"/>
    </source>
</evidence>